<dbReference type="InterPro" id="IPR014755">
    <property type="entry name" value="Cu-Rt/internalin_Ig-like"/>
</dbReference>
<feature type="region of interest" description="Disordered" evidence="3">
    <location>
        <begin position="38"/>
        <end position="170"/>
    </location>
</feature>
<evidence type="ECO:0000259" key="4">
    <source>
        <dbReference type="Pfam" id="PF04234"/>
    </source>
</evidence>
<accession>A0A6N8DRR4</accession>
<feature type="domain" description="CopC" evidence="4">
    <location>
        <begin position="212"/>
        <end position="302"/>
    </location>
</feature>
<comment type="caution">
    <text evidence="5">The sequence shown here is derived from an EMBL/GenBank/DDBJ whole genome shotgun (WGS) entry which is preliminary data.</text>
</comment>
<evidence type="ECO:0000256" key="1">
    <source>
        <dbReference type="ARBA" id="ARBA00022729"/>
    </source>
</evidence>
<feature type="compositionally biased region" description="Basic residues" evidence="3">
    <location>
        <begin position="154"/>
        <end position="168"/>
    </location>
</feature>
<gene>
    <name evidence="5" type="ORF">GJ654_19170</name>
</gene>
<dbReference type="EMBL" id="WNKS01000026">
    <property type="protein sequence ID" value="MTV33107.1"/>
    <property type="molecule type" value="Genomic_DNA"/>
</dbReference>
<dbReference type="InterPro" id="IPR007348">
    <property type="entry name" value="CopC_dom"/>
</dbReference>
<evidence type="ECO:0000256" key="2">
    <source>
        <dbReference type="ARBA" id="ARBA00023008"/>
    </source>
</evidence>
<dbReference type="GO" id="GO:0046688">
    <property type="term" value="P:response to copper ion"/>
    <property type="evidence" value="ECO:0007669"/>
    <property type="project" value="InterPro"/>
</dbReference>
<dbReference type="SUPFAM" id="SSF81296">
    <property type="entry name" value="E set domains"/>
    <property type="match status" value="1"/>
</dbReference>
<dbReference type="GO" id="GO:0042597">
    <property type="term" value="C:periplasmic space"/>
    <property type="evidence" value="ECO:0007669"/>
    <property type="project" value="InterPro"/>
</dbReference>
<dbReference type="Proteomes" id="UP000439113">
    <property type="component" value="Unassembled WGS sequence"/>
</dbReference>
<name>A0A6N8DRR4_RHOAC</name>
<sequence length="304" mass="33524">MGKHRRFGPWRAHLSHLHGGSGVRQRFWRSAVLAQPAASLRPDRRHRLFHPRARQHDGARVRGRTQSSGSEHRPVPSIFDALSAPARRRPRPAQIREQAGSPGRTGARDAGRQHLHLGPRHGRDREPRRDLYRHSLAIRRRGDDSDQPLERPGCRRARATASRARRNPAARAVAAAVRRGAAHDRVWRRAMSAARLLAALAFLPASASAAVELDRAEPRVGSTVAAAPDSVVLNFSEAPEGASGEVRDAAGARVDVGGLKVEKESSRALLKVRRLGAGDYTVRWWAKADDGDETQGRFFFRVAP</sequence>
<keyword evidence="1" id="KW-0732">Signal</keyword>
<evidence type="ECO:0000313" key="6">
    <source>
        <dbReference type="Proteomes" id="UP000439113"/>
    </source>
</evidence>
<feature type="compositionally biased region" description="Basic and acidic residues" evidence="3">
    <location>
        <begin position="121"/>
        <end position="133"/>
    </location>
</feature>
<dbReference type="InterPro" id="IPR014756">
    <property type="entry name" value="Ig_E-set"/>
</dbReference>
<dbReference type="GO" id="GO:0005507">
    <property type="term" value="F:copper ion binding"/>
    <property type="evidence" value="ECO:0007669"/>
    <property type="project" value="InterPro"/>
</dbReference>
<feature type="compositionally biased region" description="Basic residues" evidence="3">
    <location>
        <begin position="43"/>
        <end position="53"/>
    </location>
</feature>
<dbReference type="AlphaFoldDB" id="A0A6N8DRR4"/>
<dbReference type="Pfam" id="PF04234">
    <property type="entry name" value="CopC"/>
    <property type="match status" value="1"/>
</dbReference>
<keyword evidence="2" id="KW-0186">Copper</keyword>
<dbReference type="OrthoDB" id="9796814at2"/>
<protein>
    <recommendedName>
        <fullName evidence="4">CopC domain-containing protein</fullName>
    </recommendedName>
</protein>
<reference evidence="5 6" key="1">
    <citation type="submission" date="2019-11" db="EMBL/GenBank/DDBJ databases">
        <title>Whole-genome sequence of a Rhodoblastus acidophilus DSM 142.</title>
        <authorList>
            <person name="Kyndt J.A."/>
            <person name="Meyer T.E."/>
        </authorList>
    </citation>
    <scope>NUCLEOTIDE SEQUENCE [LARGE SCALE GENOMIC DNA]</scope>
    <source>
        <strain evidence="5 6">DSM 142</strain>
    </source>
</reference>
<proteinExistence type="predicted"/>
<feature type="compositionally biased region" description="Basic and acidic residues" evidence="3">
    <location>
        <begin position="140"/>
        <end position="153"/>
    </location>
</feature>
<organism evidence="5 6">
    <name type="scientific">Rhodoblastus acidophilus</name>
    <name type="common">Rhodopseudomonas acidophila</name>
    <dbReference type="NCBI Taxonomy" id="1074"/>
    <lineage>
        <taxon>Bacteria</taxon>
        <taxon>Pseudomonadati</taxon>
        <taxon>Pseudomonadota</taxon>
        <taxon>Alphaproteobacteria</taxon>
        <taxon>Hyphomicrobiales</taxon>
        <taxon>Rhodoblastaceae</taxon>
        <taxon>Rhodoblastus</taxon>
    </lineage>
</organism>
<dbReference type="Gene3D" id="2.60.40.1220">
    <property type="match status" value="1"/>
</dbReference>
<evidence type="ECO:0000313" key="5">
    <source>
        <dbReference type="EMBL" id="MTV33107.1"/>
    </source>
</evidence>
<evidence type="ECO:0000256" key="3">
    <source>
        <dbReference type="SAM" id="MobiDB-lite"/>
    </source>
</evidence>